<dbReference type="EMBL" id="KK914223">
    <property type="protein sequence ID" value="KDP46001.1"/>
    <property type="molecule type" value="Genomic_DNA"/>
</dbReference>
<proteinExistence type="predicted"/>
<protein>
    <submittedName>
        <fullName evidence="2">Uncharacterized protein</fullName>
    </submittedName>
</protein>
<dbReference type="AlphaFoldDB" id="A0A067LBY6"/>
<dbReference type="Proteomes" id="UP000027138">
    <property type="component" value="Unassembled WGS sequence"/>
</dbReference>
<sequence>MQSLHVGGVLCHGAQLVGSWATLLMSPWQGETSVVRYGKACLEAKGPTIEKAPGAPHGRSAARDSRPVT</sequence>
<organism evidence="2 3">
    <name type="scientific">Jatropha curcas</name>
    <name type="common">Barbados nut</name>
    <dbReference type="NCBI Taxonomy" id="180498"/>
    <lineage>
        <taxon>Eukaryota</taxon>
        <taxon>Viridiplantae</taxon>
        <taxon>Streptophyta</taxon>
        <taxon>Embryophyta</taxon>
        <taxon>Tracheophyta</taxon>
        <taxon>Spermatophyta</taxon>
        <taxon>Magnoliopsida</taxon>
        <taxon>eudicotyledons</taxon>
        <taxon>Gunneridae</taxon>
        <taxon>Pentapetalae</taxon>
        <taxon>rosids</taxon>
        <taxon>fabids</taxon>
        <taxon>Malpighiales</taxon>
        <taxon>Euphorbiaceae</taxon>
        <taxon>Crotonoideae</taxon>
        <taxon>Jatropheae</taxon>
        <taxon>Jatropha</taxon>
    </lineage>
</organism>
<keyword evidence="3" id="KW-1185">Reference proteome</keyword>
<gene>
    <name evidence="2" type="ORF">JCGZ_14908</name>
</gene>
<name>A0A067LBY6_JATCU</name>
<reference evidence="2 3" key="1">
    <citation type="journal article" date="2014" name="PLoS ONE">
        <title>Global Analysis of Gene Expression Profiles in Physic Nut (Jatropha curcas L.) Seedlings Exposed to Salt Stress.</title>
        <authorList>
            <person name="Zhang L."/>
            <person name="Zhang C."/>
            <person name="Wu P."/>
            <person name="Chen Y."/>
            <person name="Li M."/>
            <person name="Jiang H."/>
            <person name="Wu G."/>
        </authorList>
    </citation>
    <scope>NUCLEOTIDE SEQUENCE [LARGE SCALE GENOMIC DNA]</scope>
    <source>
        <strain evidence="3">cv. GZQX0401</strain>
        <tissue evidence="2">Young leaves</tissue>
    </source>
</reference>
<evidence type="ECO:0000256" key="1">
    <source>
        <dbReference type="SAM" id="MobiDB-lite"/>
    </source>
</evidence>
<accession>A0A067LBY6</accession>
<evidence type="ECO:0000313" key="3">
    <source>
        <dbReference type="Proteomes" id="UP000027138"/>
    </source>
</evidence>
<evidence type="ECO:0000313" key="2">
    <source>
        <dbReference type="EMBL" id="KDP46001.1"/>
    </source>
</evidence>
<feature type="region of interest" description="Disordered" evidence="1">
    <location>
        <begin position="46"/>
        <end position="69"/>
    </location>
</feature>